<comment type="caution">
    <text evidence="8">The sequence shown here is derived from an EMBL/GenBank/DDBJ whole genome shotgun (WGS) entry which is preliminary data.</text>
</comment>
<feature type="non-terminal residue" evidence="8">
    <location>
        <position position="1"/>
    </location>
</feature>
<protein>
    <submittedName>
        <fullName evidence="8">Ribose import ATP-binding protein RbsA</fullName>
    </submittedName>
</protein>
<dbReference type="PANTHER" id="PTHR43790:SF3">
    <property type="entry name" value="D-ALLOSE IMPORT ATP-BINDING PROTEIN ALSA-RELATED"/>
    <property type="match status" value="1"/>
</dbReference>
<dbReference type="InterPro" id="IPR050107">
    <property type="entry name" value="ABC_carbohydrate_import_ATPase"/>
</dbReference>
<dbReference type="Pfam" id="PF00005">
    <property type="entry name" value="ABC_tran"/>
    <property type="match status" value="1"/>
</dbReference>
<organism evidence="8">
    <name type="scientific">mine drainage metagenome</name>
    <dbReference type="NCBI Taxonomy" id="410659"/>
    <lineage>
        <taxon>unclassified sequences</taxon>
        <taxon>metagenomes</taxon>
        <taxon>ecological metagenomes</taxon>
    </lineage>
</organism>
<evidence type="ECO:0000313" key="8">
    <source>
        <dbReference type="EMBL" id="EQD61842.1"/>
    </source>
</evidence>
<dbReference type="GO" id="GO:0016887">
    <property type="term" value="F:ATP hydrolysis activity"/>
    <property type="evidence" value="ECO:0007669"/>
    <property type="project" value="InterPro"/>
</dbReference>
<dbReference type="AlphaFoldDB" id="T1AWK1"/>
<evidence type="ECO:0000256" key="2">
    <source>
        <dbReference type="ARBA" id="ARBA00022475"/>
    </source>
</evidence>
<dbReference type="InterPro" id="IPR003439">
    <property type="entry name" value="ABC_transporter-like_ATP-bd"/>
</dbReference>
<keyword evidence="6" id="KW-0472">Membrane</keyword>
<accession>T1AWK1</accession>
<dbReference type="PANTHER" id="PTHR43790">
    <property type="entry name" value="CARBOHYDRATE TRANSPORT ATP-BINDING PROTEIN MG119-RELATED"/>
    <property type="match status" value="1"/>
</dbReference>
<evidence type="ECO:0000256" key="4">
    <source>
        <dbReference type="ARBA" id="ARBA00022840"/>
    </source>
</evidence>
<keyword evidence="1" id="KW-0813">Transport</keyword>
<reference evidence="8" key="1">
    <citation type="submission" date="2013-08" db="EMBL/GenBank/DDBJ databases">
        <authorList>
            <person name="Mendez C."/>
            <person name="Richter M."/>
            <person name="Ferrer M."/>
            <person name="Sanchez J."/>
        </authorList>
    </citation>
    <scope>NUCLEOTIDE SEQUENCE</scope>
</reference>
<reference evidence="8" key="2">
    <citation type="journal article" date="2014" name="ISME J.">
        <title>Microbial stratification in low pH oxic and suboxic macroscopic growths along an acid mine drainage.</title>
        <authorList>
            <person name="Mendez-Garcia C."/>
            <person name="Mesa V."/>
            <person name="Sprenger R.R."/>
            <person name="Richter M."/>
            <person name="Diez M.S."/>
            <person name="Solano J."/>
            <person name="Bargiela R."/>
            <person name="Golyshina O.V."/>
            <person name="Manteca A."/>
            <person name="Ramos J.L."/>
            <person name="Gallego J.R."/>
            <person name="Llorente I."/>
            <person name="Martins Dos Santos V.A."/>
            <person name="Jensen O.N."/>
            <person name="Pelaez A.I."/>
            <person name="Sanchez J."/>
            <person name="Ferrer M."/>
        </authorList>
    </citation>
    <scope>NUCLEOTIDE SEQUENCE</scope>
</reference>
<gene>
    <name evidence="8" type="ORF">B1B_07502</name>
</gene>
<dbReference type="Gene3D" id="3.40.50.300">
    <property type="entry name" value="P-loop containing nucleotide triphosphate hydrolases"/>
    <property type="match status" value="1"/>
</dbReference>
<evidence type="ECO:0000256" key="5">
    <source>
        <dbReference type="ARBA" id="ARBA00022967"/>
    </source>
</evidence>
<keyword evidence="5" id="KW-1278">Translocase</keyword>
<evidence type="ECO:0000256" key="1">
    <source>
        <dbReference type="ARBA" id="ARBA00022448"/>
    </source>
</evidence>
<keyword evidence="4 8" id="KW-0067">ATP-binding</keyword>
<dbReference type="InterPro" id="IPR027417">
    <property type="entry name" value="P-loop_NTPase"/>
</dbReference>
<keyword evidence="3" id="KW-0547">Nucleotide-binding</keyword>
<dbReference type="SUPFAM" id="SSF52540">
    <property type="entry name" value="P-loop containing nucleoside triphosphate hydrolases"/>
    <property type="match status" value="1"/>
</dbReference>
<dbReference type="GO" id="GO:0005524">
    <property type="term" value="F:ATP binding"/>
    <property type="evidence" value="ECO:0007669"/>
    <property type="project" value="UniProtKB-KW"/>
</dbReference>
<evidence type="ECO:0000256" key="6">
    <source>
        <dbReference type="ARBA" id="ARBA00023136"/>
    </source>
</evidence>
<evidence type="ECO:0000259" key="7">
    <source>
        <dbReference type="Pfam" id="PF00005"/>
    </source>
</evidence>
<dbReference type="CDD" id="cd03215">
    <property type="entry name" value="ABC_Carb_Monos_II"/>
    <property type="match status" value="1"/>
</dbReference>
<name>T1AWK1_9ZZZZ</name>
<keyword evidence="2" id="KW-1003">Cell membrane</keyword>
<feature type="non-terminal residue" evidence="8">
    <location>
        <position position="180"/>
    </location>
</feature>
<dbReference type="EMBL" id="AUZY01004778">
    <property type="protein sequence ID" value="EQD61842.1"/>
    <property type="molecule type" value="Genomic_DNA"/>
</dbReference>
<feature type="domain" description="ABC transporter" evidence="7">
    <location>
        <begin position="23"/>
        <end position="176"/>
    </location>
</feature>
<evidence type="ECO:0000256" key="3">
    <source>
        <dbReference type="ARBA" id="ARBA00022741"/>
    </source>
</evidence>
<sequence>KHARASDAPVVLEVSHLRAPRVEDCSFVLRRGEILGIAGLVGAGRSELARAIIRDTRPTSGTVRLNGEELTGRGPRAAIRRGLVLIPESRKDLGLLMGRSVRENISLSRLDLVSSFGWVRRARERRLVTRFMDATTVKAASMALPATMLSGGNQQKLLFARTLMCAPSVLIADEPTRGVD</sequence>
<proteinExistence type="predicted"/>